<name>M1K575_ENCCN</name>
<evidence type="ECO:0000313" key="1">
    <source>
        <dbReference type="EMBL" id="AGE96148.1"/>
    </source>
</evidence>
<reference evidence="1" key="1">
    <citation type="journal article" date="2013" name="Eukaryot. Cell">
        <title>Extremely Reduced Levels of Heterozygosity in the Vertebrate Pathogen Encephalitozoon cuniculi.</title>
        <authorList>
            <person name="Selman M."/>
            <person name="Sak B."/>
            <person name="Kvac M."/>
            <person name="Farinelli L."/>
            <person name="Weiss L.M."/>
            <person name="Corradi N."/>
        </authorList>
    </citation>
    <scope>NUCLEOTIDE SEQUENCE</scope>
</reference>
<organism evidence="1">
    <name type="scientific">Encephalitozoon cuniculi</name>
    <name type="common">Microsporidian parasite</name>
    <dbReference type="NCBI Taxonomy" id="6035"/>
    <lineage>
        <taxon>Eukaryota</taxon>
        <taxon>Fungi</taxon>
        <taxon>Fungi incertae sedis</taxon>
        <taxon>Microsporidia</taxon>
        <taxon>Unikaryonidae</taxon>
        <taxon>Encephalitozoon</taxon>
    </lineage>
</organism>
<dbReference type="VEuPathDB" id="MicrosporidiaDB:M970_101320"/>
<proteinExistence type="predicted"/>
<dbReference type="VEuPathDB" id="MicrosporidiaDB:ECU10_1390"/>
<dbReference type="AlphaFoldDB" id="M1K575"/>
<accession>M1K575</accession>
<sequence length="494" mass="57145">MPGIPNILLKLKRCAELSREIETQANALGSLLERLQLSAVDGFKPYINPKRNITKLLEFYNSFISTKETVEDEKSKLSEVFGESEKRFLPRDLKMLKEKRAMESTQTLIEMGNVLKEYKGIRMVITEINSLNEFVGKAVDGIEESFFVSLRRVPEHSPEVREFASFLLSNTNKRKFIGRYTDVVYSTLGFDDIGMNTKRLLERTTNLDTFLLDVIEMNNTVLGEENAEVTNIGLLKMFVIGLKRAIADNLMKMEKEEDIDNVQPLVMLSDQLNYSGDRRIRVIEELFVFKDSIHKIICNSIFRYFEELDMIMEPDRHRNAEALCLKMVGALNAFYDHRGVSEAFVSEYGKDFSLETPQDIFEKFSLKTIEKILFLAETLKGISKSVYIINNVSIFQNYLKSIEGIPIEKMIEINLEDILGVWRKEISRRKEEDITLFLDKNIESQSRYHLPKELGERLAVSIRKLVEDALRERRYVGNIESLKSSISKLYQSPK</sequence>
<gene>
    <name evidence="1" type="ORF">ECU10_1390</name>
</gene>
<dbReference type="VEuPathDB" id="MicrosporidiaDB:AEWD_101320"/>
<dbReference type="VEuPathDB" id="MicrosporidiaDB:AEWR_101320"/>
<dbReference type="VEuPathDB" id="MicrosporidiaDB:AEWQ_101320"/>
<dbReference type="EMBL" id="KC513613">
    <property type="protein sequence ID" value="AGE96148.1"/>
    <property type="molecule type" value="Genomic_DNA"/>
</dbReference>
<protein>
    <submittedName>
        <fullName evidence="1">Uncharacterized protein</fullName>
    </submittedName>
</protein>